<keyword evidence="1" id="KW-0479">Metal-binding</keyword>
<dbReference type="GO" id="GO:0008270">
    <property type="term" value="F:zinc ion binding"/>
    <property type="evidence" value="ECO:0007669"/>
    <property type="project" value="UniProtKB-KW"/>
</dbReference>
<feature type="domain" description="SWIM-type" evidence="3">
    <location>
        <begin position="1"/>
        <end position="26"/>
    </location>
</feature>
<evidence type="ECO:0000256" key="1">
    <source>
        <dbReference type="PROSITE-ProRule" id="PRU00325"/>
    </source>
</evidence>
<name>A0A225WNH2_9STRA</name>
<accession>A0A225WNH2</accession>
<comment type="caution">
    <text evidence="4">The sequence shown here is derived from an EMBL/GenBank/DDBJ whole genome shotgun (WGS) entry which is preliminary data.</text>
</comment>
<organism evidence="4 5">
    <name type="scientific">Phytophthora megakarya</name>
    <dbReference type="NCBI Taxonomy" id="4795"/>
    <lineage>
        <taxon>Eukaryota</taxon>
        <taxon>Sar</taxon>
        <taxon>Stramenopiles</taxon>
        <taxon>Oomycota</taxon>
        <taxon>Peronosporomycetes</taxon>
        <taxon>Peronosporales</taxon>
        <taxon>Peronosporaceae</taxon>
        <taxon>Phytophthora</taxon>
    </lineage>
</organism>
<evidence type="ECO:0000256" key="2">
    <source>
        <dbReference type="SAM" id="MobiDB-lite"/>
    </source>
</evidence>
<keyword evidence="1" id="KW-0862">Zinc</keyword>
<reference evidence="5" key="1">
    <citation type="submission" date="2017-03" db="EMBL/GenBank/DDBJ databases">
        <title>Phytopthora megakarya and P. palmivora, two closely related causual agents of cacao black pod achieved similar genome size and gene model numbers by different mechanisms.</title>
        <authorList>
            <person name="Ali S."/>
            <person name="Shao J."/>
            <person name="Larry D.J."/>
            <person name="Kronmiller B."/>
            <person name="Shen D."/>
            <person name="Strem M.D."/>
            <person name="Melnick R.L."/>
            <person name="Guiltinan M.J."/>
            <person name="Tyler B.M."/>
            <person name="Meinhardt L.W."/>
            <person name="Bailey B.A."/>
        </authorList>
    </citation>
    <scope>NUCLEOTIDE SEQUENCE [LARGE SCALE GENOMIC DNA]</scope>
    <source>
        <strain evidence="5">zdho120</strain>
    </source>
</reference>
<protein>
    <recommendedName>
        <fullName evidence="3">SWIM-type domain-containing protein</fullName>
    </recommendedName>
</protein>
<dbReference type="PROSITE" id="PS50966">
    <property type="entry name" value="ZF_SWIM"/>
    <property type="match status" value="1"/>
</dbReference>
<sequence>YRCDCKAFWNTGWLCSHVLDVMTLSDQFQLAQAVSILSTTNASGDQRKRQDAQNPDSPTSETFANGYLVPKPLVNPLHGIW</sequence>
<feature type="region of interest" description="Disordered" evidence="2">
    <location>
        <begin position="40"/>
        <end position="62"/>
    </location>
</feature>
<evidence type="ECO:0000313" key="4">
    <source>
        <dbReference type="EMBL" id="OWZ19185.1"/>
    </source>
</evidence>
<feature type="compositionally biased region" description="Polar residues" evidence="2">
    <location>
        <begin position="52"/>
        <end position="62"/>
    </location>
</feature>
<keyword evidence="5" id="KW-1185">Reference proteome</keyword>
<dbReference type="InterPro" id="IPR007527">
    <property type="entry name" value="Znf_SWIM"/>
</dbReference>
<dbReference type="Proteomes" id="UP000198211">
    <property type="component" value="Unassembled WGS sequence"/>
</dbReference>
<feature type="non-terminal residue" evidence="4">
    <location>
        <position position="1"/>
    </location>
</feature>
<keyword evidence="1" id="KW-0863">Zinc-finger</keyword>
<dbReference type="EMBL" id="NBNE01000476">
    <property type="protein sequence ID" value="OWZ19185.1"/>
    <property type="molecule type" value="Genomic_DNA"/>
</dbReference>
<gene>
    <name evidence="4" type="ORF">PHMEG_0006609</name>
</gene>
<dbReference type="AlphaFoldDB" id="A0A225WNH2"/>
<proteinExistence type="predicted"/>
<evidence type="ECO:0000259" key="3">
    <source>
        <dbReference type="PROSITE" id="PS50966"/>
    </source>
</evidence>
<evidence type="ECO:0000313" key="5">
    <source>
        <dbReference type="Proteomes" id="UP000198211"/>
    </source>
</evidence>